<keyword evidence="2" id="KW-1185">Reference proteome</keyword>
<proteinExistence type="predicted"/>
<organism evidence="1 2">
    <name type="scientific">Mycena rosella</name>
    <name type="common">Pink bonnet</name>
    <name type="synonym">Agaricus rosellus</name>
    <dbReference type="NCBI Taxonomy" id="1033263"/>
    <lineage>
        <taxon>Eukaryota</taxon>
        <taxon>Fungi</taxon>
        <taxon>Dikarya</taxon>
        <taxon>Basidiomycota</taxon>
        <taxon>Agaricomycotina</taxon>
        <taxon>Agaricomycetes</taxon>
        <taxon>Agaricomycetidae</taxon>
        <taxon>Agaricales</taxon>
        <taxon>Marasmiineae</taxon>
        <taxon>Mycenaceae</taxon>
        <taxon>Mycena</taxon>
    </lineage>
</organism>
<dbReference type="EMBL" id="JARKIE010000303">
    <property type="protein sequence ID" value="KAJ7656200.1"/>
    <property type="molecule type" value="Genomic_DNA"/>
</dbReference>
<reference evidence="1" key="1">
    <citation type="submission" date="2023-03" db="EMBL/GenBank/DDBJ databases">
        <title>Massive genome expansion in bonnet fungi (Mycena s.s.) driven by repeated elements and novel gene families across ecological guilds.</title>
        <authorList>
            <consortium name="Lawrence Berkeley National Laboratory"/>
            <person name="Harder C.B."/>
            <person name="Miyauchi S."/>
            <person name="Viragh M."/>
            <person name="Kuo A."/>
            <person name="Thoen E."/>
            <person name="Andreopoulos B."/>
            <person name="Lu D."/>
            <person name="Skrede I."/>
            <person name="Drula E."/>
            <person name="Henrissat B."/>
            <person name="Morin E."/>
            <person name="Kohler A."/>
            <person name="Barry K."/>
            <person name="LaButti K."/>
            <person name="Morin E."/>
            <person name="Salamov A."/>
            <person name="Lipzen A."/>
            <person name="Mereny Z."/>
            <person name="Hegedus B."/>
            <person name="Baldrian P."/>
            <person name="Stursova M."/>
            <person name="Weitz H."/>
            <person name="Taylor A."/>
            <person name="Grigoriev I.V."/>
            <person name="Nagy L.G."/>
            <person name="Martin F."/>
            <person name="Kauserud H."/>
        </authorList>
    </citation>
    <scope>NUCLEOTIDE SEQUENCE</scope>
    <source>
        <strain evidence="1">CBHHK067</strain>
    </source>
</reference>
<evidence type="ECO:0000313" key="2">
    <source>
        <dbReference type="Proteomes" id="UP001221757"/>
    </source>
</evidence>
<gene>
    <name evidence="1" type="ORF">B0H17DRAFT_1146258</name>
</gene>
<dbReference type="InterPro" id="IPR036291">
    <property type="entry name" value="NAD(P)-bd_dom_sf"/>
</dbReference>
<dbReference type="Proteomes" id="UP001221757">
    <property type="component" value="Unassembled WGS sequence"/>
</dbReference>
<evidence type="ECO:0008006" key="3">
    <source>
        <dbReference type="Google" id="ProtNLM"/>
    </source>
</evidence>
<dbReference type="SUPFAM" id="SSF51735">
    <property type="entry name" value="NAD(P)-binding Rossmann-fold domains"/>
    <property type="match status" value="1"/>
</dbReference>
<name>A0AAD7CPB8_MYCRO</name>
<protein>
    <recommendedName>
        <fullName evidence="3">NmrA-like domain-containing protein</fullName>
    </recommendedName>
</protein>
<dbReference type="Gene3D" id="3.40.50.720">
    <property type="entry name" value="NAD(P)-binding Rossmann-like Domain"/>
    <property type="match status" value="1"/>
</dbReference>
<dbReference type="AlphaFoldDB" id="A0AAD7CPB8"/>
<sequence>MTKQRVLLGATGETGGSILNGLLVDTESFMRHVSHYPREGSDRALQDVEALVRLVSINKPQVQELAKRGVKIRAVDIGAQLSLATAAKQAGVKRFVPCAFTTVAPPGGVMYLRDTVGPLRRAPAVVPAHSASVVSNR</sequence>
<accession>A0AAD7CPB8</accession>
<comment type="caution">
    <text evidence="1">The sequence shown here is derived from an EMBL/GenBank/DDBJ whole genome shotgun (WGS) entry which is preliminary data.</text>
</comment>
<evidence type="ECO:0000313" key="1">
    <source>
        <dbReference type="EMBL" id="KAJ7656200.1"/>
    </source>
</evidence>